<evidence type="ECO:0000256" key="1">
    <source>
        <dbReference type="SAM" id="Phobius"/>
    </source>
</evidence>
<evidence type="ECO:0000313" key="2">
    <source>
        <dbReference type="EMBL" id="TGE18664.1"/>
    </source>
</evidence>
<dbReference type="AlphaFoldDB" id="A0A4Z0PPR7"/>
<keyword evidence="3" id="KW-1185">Reference proteome</keyword>
<comment type="caution">
    <text evidence="2">The sequence shown here is derived from an EMBL/GenBank/DDBJ whole genome shotgun (WGS) entry which is preliminary data.</text>
</comment>
<organism evidence="2 3">
    <name type="scientific">Hymenobacter elongatus</name>
    <dbReference type="NCBI Taxonomy" id="877208"/>
    <lineage>
        <taxon>Bacteria</taxon>
        <taxon>Pseudomonadati</taxon>
        <taxon>Bacteroidota</taxon>
        <taxon>Cytophagia</taxon>
        <taxon>Cytophagales</taxon>
        <taxon>Hymenobacteraceae</taxon>
        <taxon>Hymenobacter</taxon>
    </lineage>
</organism>
<name>A0A4Z0PPR7_9BACT</name>
<proteinExistence type="predicted"/>
<keyword evidence="1" id="KW-0812">Transmembrane</keyword>
<evidence type="ECO:0000313" key="3">
    <source>
        <dbReference type="Proteomes" id="UP000297739"/>
    </source>
</evidence>
<gene>
    <name evidence="2" type="ORF">E5J99_04990</name>
</gene>
<reference evidence="2 3" key="1">
    <citation type="submission" date="2019-04" db="EMBL/GenBank/DDBJ databases">
        <authorList>
            <person name="Feng G."/>
            <person name="Zhang J."/>
            <person name="Zhu H."/>
        </authorList>
    </citation>
    <scope>NUCLEOTIDE SEQUENCE [LARGE SCALE GENOMIC DNA]</scope>
    <source>
        <strain evidence="2 3">JCM 17223</strain>
    </source>
</reference>
<keyword evidence="1" id="KW-1133">Transmembrane helix</keyword>
<dbReference type="Proteomes" id="UP000297739">
    <property type="component" value="Unassembled WGS sequence"/>
</dbReference>
<keyword evidence="1" id="KW-0472">Membrane</keyword>
<dbReference type="RefSeq" id="WP_167851993.1">
    <property type="nucleotide sequence ID" value="NZ_SRLD01000006.1"/>
</dbReference>
<protein>
    <submittedName>
        <fullName evidence="2">Uncharacterized protein</fullName>
    </submittedName>
</protein>
<dbReference type="EMBL" id="SRLD01000006">
    <property type="protein sequence ID" value="TGE18664.1"/>
    <property type="molecule type" value="Genomic_DNA"/>
</dbReference>
<accession>A0A4Z0PPR7</accession>
<sequence>MIWLSDKDVARSVKQGYLTATINWYGGFAGLLLLLCLWLICAVFIWHNTSTQSLVTAWLSFVSIGALSIYAVYSLATERRLTMIVTHLSANENRLLLLGVFKKLEWGILQNKQHVVSSDVAKRWFEVDAFAIALIADNQIYLNMASDSDTKGRVPFSFKNNRRLHLLINTINQAL</sequence>
<feature type="transmembrane region" description="Helical" evidence="1">
    <location>
        <begin position="53"/>
        <end position="73"/>
    </location>
</feature>
<feature type="transmembrane region" description="Helical" evidence="1">
    <location>
        <begin position="21"/>
        <end position="47"/>
    </location>
</feature>